<name>A0A9W6NPF6_9ACTN</name>
<feature type="region of interest" description="Disordered" evidence="1">
    <location>
        <begin position="24"/>
        <end position="107"/>
    </location>
</feature>
<dbReference type="EMBL" id="BSFP01000052">
    <property type="protein sequence ID" value="GLL05005.1"/>
    <property type="molecule type" value="Genomic_DNA"/>
</dbReference>
<evidence type="ECO:0000313" key="3">
    <source>
        <dbReference type="Proteomes" id="UP001143480"/>
    </source>
</evidence>
<protein>
    <submittedName>
        <fullName evidence="2">Uncharacterized protein</fullName>
    </submittedName>
</protein>
<comment type="caution">
    <text evidence="2">The sequence shown here is derived from an EMBL/GenBank/DDBJ whole genome shotgun (WGS) entry which is preliminary data.</text>
</comment>
<keyword evidence="3" id="KW-1185">Reference proteome</keyword>
<reference evidence="2" key="2">
    <citation type="submission" date="2023-01" db="EMBL/GenBank/DDBJ databases">
        <authorList>
            <person name="Sun Q."/>
            <person name="Evtushenko L."/>
        </authorList>
    </citation>
    <scope>NUCLEOTIDE SEQUENCE</scope>
    <source>
        <strain evidence="2">VKM Ac-1321</strain>
    </source>
</reference>
<organism evidence="2 3">
    <name type="scientific">Dactylosporangium matsuzakiense</name>
    <dbReference type="NCBI Taxonomy" id="53360"/>
    <lineage>
        <taxon>Bacteria</taxon>
        <taxon>Bacillati</taxon>
        <taxon>Actinomycetota</taxon>
        <taxon>Actinomycetes</taxon>
        <taxon>Micromonosporales</taxon>
        <taxon>Micromonosporaceae</taxon>
        <taxon>Dactylosporangium</taxon>
    </lineage>
</organism>
<proteinExistence type="predicted"/>
<accession>A0A9W6NPF6</accession>
<reference evidence="2" key="1">
    <citation type="journal article" date="2014" name="Int. J. Syst. Evol. Microbiol.">
        <title>Complete genome sequence of Corynebacterium casei LMG S-19264T (=DSM 44701T), isolated from a smear-ripened cheese.</title>
        <authorList>
            <consortium name="US DOE Joint Genome Institute (JGI-PGF)"/>
            <person name="Walter F."/>
            <person name="Albersmeier A."/>
            <person name="Kalinowski J."/>
            <person name="Ruckert C."/>
        </authorList>
    </citation>
    <scope>NUCLEOTIDE SEQUENCE</scope>
    <source>
        <strain evidence="2">VKM Ac-1321</strain>
    </source>
</reference>
<gene>
    <name evidence="2" type="ORF">GCM10017581_067520</name>
</gene>
<feature type="compositionally biased region" description="Polar residues" evidence="1">
    <location>
        <begin position="76"/>
        <end position="92"/>
    </location>
</feature>
<dbReference type="Proteomes" id="UP001143480">
    <property type="component" value="Unassembled WGS sequence"/>
</dbReference>
<sequence>MVVHSAPGCGTNASRSSAIPISAAAMGLNPGSPTTAHQDPARDAAASNANITDDVYTATVAPRRSPPPGNRSRSPLTTGNVRVPATTSTSRSEAVRTTPPSFAVRIT</sequence>
<dbReference type="AlphaFoldDB" id="A0A9W6NPF6"/>
<evidence type="ECO:0000256" key="1">
    <source>
        <dbReference type="SAM" id="MobiDB-lite"/>
    </source>
</evidence>
<evidence type="ECO:0000313" key="2">
    <source>
        <dbReference type="EMBL" id="GLL05005.1"/>
    </source>
</evidence>